<gene>
    <name evidence="3" type="ORF">LL038_23280</name>
</gene>
<dbReference type="RefSeq" id="WP_216122769.1">
    <property type="nucleotide sequence ID" value="NZ_CP086239.1"/>
</dbReference>
<evidence type="ECO:0000313" key="4">
    <source>
        <dbReference type="Proteomes" id="UP001164733"/>
    </source>
</evidence>
<feature type="transmembrane region" description="Helical" evidence="1">
    <location>
        <begin position="102"/>
        <end position="122"/>
    </location>
</feature>
<keyword evidence="1" id="KW-1133">Transmembrane helix</keyword>
<reference evidence="3" key="1">
    <citation type="submission" date="2021-11" db="EMBL/GenBank/DDBJ databases">
        <title>Clostridia strains as spoilage organisms.</title>
        <authorList>
            <person name="Wambui J."/>
            <person name="Stevens M.J.A."/>
            <person name="Stephan R."/>
        </authorList>
    </citation>
    <scope>NUCLEOTIDE SEQUENCE</scope>
    <source>
        <strain evidence="3">CF009</strain>
    </source>
</reference>
<feature type="transmembrane region" description="Helical" evidence="1">
    <location>
        <begin position="128"/>
        <end position="148"/>
    </location>
</feature>
<keyword evidence="1" id="KW-0812">Transmembrane</keyword>
<dbReference type="PANTHER" id="PTHR28008:SF1">
    <property type="entry name" value="DOMAIN PROTEIN, PUTATIVE (AFU_ORTHOLOGUE AFUA_3G10980)-RELATED"/>
    <property type="match status" value="1"/>
</dbReference>
<protein>
    <submittedName>
        <fullName evidence="3">VanZ family protein</fullName>
    </submittedName>
</protein>
<evidence type="ECO:0000256" key="1">
    <source>
        <dbReference type="SAM" id="Phobius"/>
    </source>
</evidence>
<evidence type="ECO:0000313" key="3">
    <source>
        <dbReference type="EMBL" id="WAG60411.1"/>
    </source>
</evidence>
<name>A0AA47EJY8_9CLOT</name>
<dbReference type="Pfam" id="PF04892">
    <property type="entry name" value="VanZ"/>
    <property type="match status" value="1"/>
</dbReference>
<dbReference type="Proteomes" id="UP001164733">
    <property type="component" value="Chromosome"/>
</dbReference>
<accession>A0AA47EJY8</accession>
<dbReference type="InterPro" id="IPR006976">
    <property type="entry name" value="VanZ-like"/>
</dbReference>
<feature type="domain" description="VanZ-like" evidence="2">
    <location>
        <begin position="13"/>
        <end position="146"/>
    </location>
</feature>
<dbReference type="AlphaFoldDB" id="A0AA47EJY8"/>
<proteinExistence type="predicted"/>
<sequence>MKILLKRKTIVKILLCVVWLGVIFYNGTRPGETSQRSSRALIEFAGGVMNISPATIEKVGGKFNDVNYYVRKNAHFFQYFIFSILLCSIVRQSKLQRSNKIWMLLFLLLLFPVIDEFIQKYIPSRTSNVLDIVIDFSGGVLGMLISGVRGHVIHLKKGKRTIGATHMASGIHK</sequence>
<dbReference type="EMBL" id="CP086239">
    <property type="protein sequence ID" value="WAG60411.1"/>
    <property type="molecule type" value="Genomic_DNA"/>
</dbReference>
<evidence type="ECO:0000259" key="2">
    <source>
        <dbReference type="Pfam" id="PF04892"/>
    </source>
</evidence>
<dbReference type="PANTHER" id="PTHR28008">
    <property type="entry name" value="DOMAIN PROTEIN, PUTATIVE (AFU_ORTHOLOGUE AFUA_3G10980)-RELATED"/>
    <property type="match status" value="1"/>
</dbReference>
<dbReference type="NCBIfam" id="NF037970">
    <property type="entry name" value="vanZ_1"/>
    <property type="match status" value="1"/>
</dbReference>
<keyword evidence="1" id="KW-0472">Membrane</keyword>
<organism evidence="3 4">
    <name type="scientific">Clostridium estertheticum</name>
    <dbReference type="NCBI Taxonomy" id="238834"/>
    <lineage>
        <taxon>Bacteria</taxon>
        <taxon>Bacillati</taxon>
        <taxon>Bacillota</taxon>
        <taxon>Clostridia</taxon>
        <taxon>Eubacteriales</taxon>
        <taxon>Clostridiaceae</taxon>
        <taxon>Clostridium</taxon>
    </lineage>
</organism>